<reference evidence="3" key="1">
    <citation type="submission" date="2016-06" db="EMBL/GenBank/DDBJ databases">
        <title>Parallel loss of symbiosis genes in relatives of nitrogen-fixing non-legume Parasponia.</title>
        <authorList>
            <person name="Van Velzen R."/>
            <person name="Holmer R."/>
            <person name="Bu F."/>
            <person name="Rutten L."/>
            <person name="Van Zeijl A."/>
            <person name="Liu W."/>
            <person name="Santuari L."/>
            <person name="Cao Q."/>
            <person name="Sharma T."/>
            <person name="Shen D."/>
            <person name="Roswanjaya Y."/>
            <person name="Wardhani T."/>
            <person name="Kalhor M.S."/>
            <person name="Jansen J."/>
            <person name="Van den Hoogen J."/>
            <person name="Gungor B."/>
            <person name="Hartog M."/>
            <person name="Hontelez J."/>
            <person name="Verver J."/>
            <person name="Yang W.-C."/>
            <person name="Schijlen E."/>
            <person name="Repin R."/>
            <person name="Schilthuizen M."/>
            <person name="Schranz E."/>
            <person name="Heidstra R."/>
            <person name="Miyata K."/>
            <person name="Fedorova E."/>
            <person name="Kohlen W."/>
            <person name="Bisseling T."/>
            <person name="Smit S."/>
            <person name="Geurts R."/>
        </authorList>
    </citation>
    <scope>NUCLEOTIDE SEQUENCE [LARGE SCALE GENOMIC DNA]</scope>
    <source>
        <strain evidence="3">cv. WU1-14</strain>
    </source>
</reference>
<evidence type="ECO:0000313" key="3">
    <source>
        <dbReference type="Proteomes" id="UP000237105"/>
    </source>
</evidence>
<dbReference type="EMBL" id="JXTB01000026">
    <property type="protein sequence ID" value="PON74939.1"/>
    <property type="molecule type" value="Genomic_DNA"/>
</dbReference>
<keyword evidence="3" id="KW-1185">Reference proteome</keyword>
<evidence type="ECO:0000256" key="1">
    <source>
        <dbReference type="SAM" id="MobiDB-lite"/>
    </source>
</evidence>
<sequence>MDNDTGIWQAQRIEATLISDKGIVGGNKGKGNDEKMRKSQWQGQGSLSSGCNGSFGSSENGRFAPYS</sequence>
<organism evidence="2 3">
    <name type="scientific">Parasponia andersonii</name>
    <name type="common">Sponia andersonii</name>
    <dbReference type="NCBI Taxonomy" id="3476"/>
    <lineage>
        <taxon>Eukaryota</taxon>
        <taxon>Viridiplantae</taxon>
        <taxon>Streptophyta</taxon>
        <taxon>Embryophyta</taxon>
        <taxon>Tracheophyta</taxon>
        <taxon>Spermatophyta</taxon>
        <taxon>Magnoliopsida</taxon>
        <taxon>eudicotyledons</taxon>
        <taxon>Gunneridae</taxon>
        <taxon>Pentapetalae</taxon>
        <taxon>rosids</taxon>
        <taxon>fabids</taxon>
        <taxon>Rosales</taxon>
        <taxon>Cannabaceae</taxon>
        <taxon>Parasponia</taxon>
    </lineage>
</organism>
<feature type="compositionally biased region" description="Low complexity" evidence="1">
    <location>
        <begin position="39"/>
        <end position="50"/>
    </location>
</feature>
<dbReference type="AlphaFoldDB" id="A0A2P5DNQ9"/>
<protein>
    <submittedName>
        <fullName evidence="2">Uncharacterized protein</fullName>
    </submittedName>
</protein>
<feature type="compositionally biased region" description="Polar residues" evidence="1">
    <location>
        <begin position="51"/>
        <end position="60"/>
    </location>
</feature>
<dbReference type="Proteomes" id="UP000237105">
    <property type="component" value="Unassembled WGS sequence"/>
</dbReference>
<accession>A0A2P5DNQ9</accession>
<evidence type="ECO:0000313" key="2">
    <source>
        <dbReference type="EMBL" id="PON74939.1"/>
    </source>
</evidence>
<name>A0A2P5DNQ9_PARAD</name>
<proteinExistence type="predicted"/>
<gene>
    <name evidence="2" type="ORF">PanWU01x14_046560</name>
</gene>
<comment type="caution">
    <text evidence="2">The sequence shown here is derived from an EMBL/GenBank/DDBJ whole genome shotgun (WGS) entry which is preliminary data.</text>
</comment>
<feature type="region of interest" description="Disordered" evidence="1">
    <location>
        <begin position="20"/>
        <end position="67"/>
    </location>
</feature>